<comment type="caution">
    <text evidence="2">The sequence shown here is derived from an EMBL/GenBank/DDBJ whole genome shotgun (WGS) entry which is preliminary data.</text>
</comment>
<organism evidence="2 3">
    <name type="scientific">Janibacter cremeus</name>
    <dbReference type="NCBI Taxonomy" id="1285192"/>
    <lineage>
        <taxon>Bacteria</taxon>
        <taxon>Bacillati</taxon>
        <taxon>Actinomycetota</taxon>
        <taxon>Actinomycetes</taxon>
        <taxon>Micrococcales</taxon>
        <taxon>Intrasporangiaceae</taxon>
        <taxon>Janibacter</taxon>
    </lineage>
</organism>
<dbReference type="Proteomes" id="UP000554054">
    <property type="component" value="Unassembled WGS sequence"/>
</dbReference>
<accession>A0A852VND6</accession>
<dbReference type="PANTHER" id="PTHR47572">
    <property type="entry name" value="LIPOPROTEIN-RELATED"/>
    <property type="match status" value="1"/>
</dbReference>
<protein>
    <submittedName>
        <fullName evidence="2">Sugar lactone lactonase YvrE</fullName>
    </submittedName>
</protein>
<dbReference type="Gene3D" id="2.120.10.30">
    <property type="entry name" value="TolB, C-terminal domain"/>
    <property type="match status" value="1"/>
</dbReference>
<dbReference type="InterPro" id="IPR013658">
    <property type="entry name" value="SGL"/>
</dbReference>
<dbReference type="InterPro" id="IPR011042">
    <property type="entry name" value="6-blade_b-propeller_TolB-like"/>
</dbReference>
<evidence type="ECO:0000259" key="1">
    <source>
        <dbReference type="Pfam" id="PF08450"/>
    </source>
</evidence>
<dbReference type="PANTHER" id="PTHR47572:SF5">
    <property type="entry name" value="BLR2277 PROTEIN"/>
    <property type="match status" value="1"/>
</dbReference>
<evidence type="ECO:0000313" key="2">
    <source>
        <dbReference type="EMBL" id="NYF97449.1"/>
    </source>
</evidence>
<sequence length="225" mass="23860">MADYQRGLVEIADLRGEPRVGVVVHEVDGAAFHGLNDLVVTSDGTVYVTDQGDSGLDDPYGRLLRVRLPAGGENATEEGNATQVAVEVVLEGIPSPNGLVWDEKSATVFVAVTRDNAIWRVPLVESVPHRVGRYLQLSGGLGPDGMAAGPQGTLLVAHLGLGVVWVFDPTGTAVMALHSPTGRAVTNLCVTDNGRVFVTESETSTVLTADLSRLLDHDFPRRNLS</sequence>
<gene>
    <name evidence="2" type="ORF">BJY20_000841</name>
</gene>
<dbReference type="AlphaFoldDB" id="A0A852VND6"/>
<name>A0A852VND6_9MICO</name>
<dbReference type="EMBL" id="JACCAE010000001">
    <property type="protein sequence ID" value="NYF97449.1"/>
    <property type="molecule type" value="Genomic_DNA"/>
</dbReference>
<reference evidence="2 3" key="1">
    <citation type="submission" date="2020-07" db="EMBL/GenBank/DDBJ databases">
        <title>Sequencing the genomes of 1000 actinobacteria strains.</title>
        <authorList>
            <person name="Klenk H.-P."/>
        </authorList>
    </citation>
    <scope>NUCLEOTIDE SEQUENCE [LARGE SCALE GENOMIC DNA]</scope>
    <source>
        <strain evidence="2 3">DSM 26154</strain>
    </source>
</reference>
<feature type="domain" description="SMP-30/Gluconolactonase/LRE-like region" evidence="1">
    <location>
        <begin position="22"/>
        <end position="200"/>
    </location>
</feature>
<dbReference type="SUPFAM" id="SSF63829">
    <property type="entry name" value="Calcium-dependent phosphotriesterase"/>
    <property type="match status" value="1"/>
</dbReference>
<keyword evidence="3" id="KW-1185">Reference proteome</keyword>
<dbReference type="Pfam" id="PF08450">
    <property type="entry name" value="SGL"/>
    <property type="match status" value="1"/>
</dbReference>
<evidence type="ECO:0000313" key="3">
    <source>
        <dbReference type="Proteomes" id="UP000554054"/>
    </source>
</evidence>
<dbReference type="InterPro" id="IPR051262">
    <property type="entry name" value="SMP-30/CGR1_Lactonase"/>
</dbReference>
<proteinExistence type="predicted"/>